<comment type="caution">
    <text evidence="1">The sequence shown here is derived from an EMBL/GenBank/DDBJ whole genome shotgun (WGS) entry which is preliminary data.</text>
</comment>
<proteinExistence type="predicted"/>
<dbReference type="AlphaFoldDB" id="A0A2W5R095"/>
<dbReference type="EMBL" id="QFQJ01000165">
    <property type="protein sequence ID" value="PZQ84241.1"/>
    <property type="molecule type" value="Genomic_DNA"/>
</dbReference>
<organism evidence="1 2">
    <name type="scientific">Acinetobacter johnsonii</name>
    <dbReference type="NCBI Taxonomy" id="40214"/>
    <lineage>
        <taxon>Bacteria</taxon>
        <taxon>Pseudomonadati</taxon>
        <taxon>Pseudomonadota</taxon>
        <taxon>Gammaproteobacteria</taxon>
        <taxon>Moraxellales</taxon>
        <taxon>Moraxellaceae</taxon>
        <taxon>Acinetobacter</taxon>
    </lineage>
</organism>
<evidence type="ECO:0000313" key="2">
    <source>
        <dbReference type="Proteomes" id="UP000249282"/>
    </source>
</evidence>
<accession>A0A2W5R095</accession>
<sequence>MTPERMRQYGKGLGLWQDKRLATAEPISYLRKDHPISVTPVAQAQGCWLEPTYDGTQSVNPLANGVFLWTEIIGAGHAFVSVHQDNNPYVYTYGRFGRTGGSLGAVGDGVLNFFQFGDARTYYQTALYGVSAKAFRIDDADPAITRAYFERLWKKGTPAIPTPTMGDMTRRGGHTIDQYDVTGKNCTTHATDGLKMAGSVVFQGGYTTHSQMRVESEEDFAVPLSLQRYLMKKSAEPSMLVVDMTSEFRRQYPNTDGVMPANEDNPDTRAYRAMAEAASALGTVSPYSGGTVGGLLGGENHVSK</sequence>
<dbReference type="Proteomes" id="UP000249282">
    <property type="component" value="Unassembled WGS sequence"/>
</dbReference>
<name>A0A2W5R095_ACIJO</name>
<protein>
    <submittedName>
        <fullName evidence="1">Uncharacterized protein</fullName>
    </submittedName>
</protein>
<gene>
    <name evidence="1" type="ORF">DI542_17565</name>
</gene>
<reference evidence="1 2" key="1">
    <citation type="submission" date="2017-11" db="EMBL/GenBank/DDBJ databases">
        <title>Infants hospitalized years apart are colonized by the same room-sourced microbial strains.</title>
        <authorList>
            <person name="Brooks B."/>
            <person name="Olm M.R."/>
            <person name="Firek B.A."/>
            <person name="Baker R."/>
            <person name="Thomas B.C."/>
            <person name="Morowitz M.J."/>
            <person name="Banfield J.F."/>
        </authorList>
    </citation>
    <scope>NUCLEOTIDE SEQUENCE [LARGE SCALE GENOMIC DNA]</scope>
    <source>
        <strain evidence="1">S2_003_000_R3_20</strain>
    </source>
</reference>
<evidence type="ECO:0000313" key="1">
    <source>
        <dbReference type="EMBL" id="PZQ84241.1"/>
    </source>
</evidence>